<comment type="subcellular location">
    <subcellularLocation>
        <location evidence="1">Membrane</location>
    </subcellularLocation>
</comment>
<evidence type="ECO:0000313" key="6">
    <source>
        <dbReference type="EMBL" id="CAF0709963.1"/>
    </source>
</evidence>
<evidence type="ECO:0000313" key="7">
    <source>
        <dbReference type="Proteomes" id="UP000663879"/>
    </source>
</evidence>
<evidence type="ECO:0000256" key="1">
    <source>
        <dbReference type="ARBA" id="ARBA00004370"/>
    </source>
</evidence>
<dbReference type="PRINTS" id="PR00721">
    <property type="entry name" value="STOMATIN"/>
</dbReference>
<dbReference type="Gene3D" id="3.30.479.30">
    <property type="entry name" value="Band 7 domain"/>
    <property type="match status" value="1"/>
</dbReference>
<comment type="similarity">
    <text evidence="2">Belongs to the band 7/mec-2 family.</text>
</comment>
<dbReference type="AlphaFoldDB" id="A0A813M595"/>
<dbReference type="SUPFAM" id="SSF117892">
    <property type="entry name" value="Band 7/SPFH domain"/>
    <property type="match status" value="1"/>
</dbReference>
<evidence type="ECO:0000256" key="3">
    <source>
        <dbReference type="ARBA" id="ARBA00023136"/>
    </source>
</evidence>
<dbReference type="FunFam" id="3.30.479.30:FF:000002">
    <property type="entry name" value="band 7 protein AGAP004871"/>
    <property type="match status" value="1"/>
</dbReference>
<dbReference type="Gene3D" id="6.10.250.2090">
    <property type="match status" value="1"/>
</dbReference>
<keyword evidence="3 4" id="KW-0472">Membrane</keyword>
<dbReference type="PANTHER" id="PTHR10264:SF127">
    <property type="entry name" value="PODOCIN"/>
    <property type="match status" value="1"/>
</dbReference>
<dbReference type="InterPro" id="IPR001107">
    <property type="entry name" value="Band_7"/>
</dbReference>
<name>A0A813M595_9BILA</name>
<keyword evidence="4" id="KW-1133">Transmembrane helix</keyword>
<dbReference type="Pfam" id="PF01145">
    <property type="entry name" value="Band_7"/>
    <property type="match status" value="1"/>
</dbReference>
<comment type="caution">
    <text evidence="6">The sequence shown here is derived from an EMBL/GenBank/DDBJ whole genome shotgun (WGS) entry which is preliminary data.</text>
</comment>
<dbReference type="OrthoDB" id="2105077at2759"/>
<evidence type="ECO:0000259" key="5">
    <source>
        <dbReference type="SMART" id="SM00244"/>
    </source>
</evidence>
<sequence>MSHFKIPIIKRINSSNTVDLETEKDSFLCMNSSKQNSNLNPSSASIRQNMHRPSVRSISETPNIIGAQAINSQNDICSYLLCALTWVPIIIFFPFSLVFIFQIVQEYERAVIFRLGRLWKSSCGPGVILVLPCIENVTKVDMRTVSFDVAPQEVLTKDSVTVAVDAVVYYRVFNPAVSVANVENAQESTRLLAQTSLRNVLGQKSLSEILSERESVSRSLKECLDEATDPWGIEVERVEFKDVRLPVQLQRAMAAEAEAAREARAKVIAAEGEQRAAKAIKGAADIISSSKTAIQLRYLQTLNSIASEKNSTIIFPVPIEIFDLFSNKPTSPRT</sequence>
<evidence type="ECO:0000256" key="4">
    <source>
        <dbReference type="SAM" id="Phobius"/>
    </source>
</evidence>
<dbReference type="InterPro" id="IPR043202">
    <property type="entry name" value="Band-7_stomatin-like"/>
</dbReference>
<evidence type="ECO:0000256" key="2">
    <source>
        <dbReference type="ARBA" id="ARBA00008164"/>
    </source>
</evidence>
<keyword evidence="7" id="KW-1185">Reference proteome</keyword>
<feature type="transmembrane region" description="Helical" evidence="4">
    <location>
        <begin position="79"/>
        <end position="104"/>
    </location>
</feature>
<dbReference type="Proteomes" id="UP000663879">
    <property type="component" value="Unassembled WGS sequence"/>
</dbReference>
<dbReference type="EMBL" id="CAJNOC010000050">
    <property type="protein sequence ID" value="CAF0709963.1"/>
    <property type="molecule type" value="Genomic_DNA"/>
</dbReference>
<gene>
    <name evidence="6" type="ORF">OXX778_LOCUS878</name>
</gene>
<proteinExistence type="inferred from homology"/>
<keyword evidence="4" id="KW-0812">Transmembrane</keyword>
<accession>A0A813M595</accession>
<dbReference type="SMART" id="SM00244">
    <property type="entry name" value="PHB"/>
    <property type="match status" value="1"/>
</dbReference>
<dbReference type="PANTHER" id="PTHR10264">
    <property type="entry name" value="BAND 7 PROTEIN-RELATED"/>
    <property type="match status" value="1"/>
</dbReference>
<dbReference type="InterPro" id="IPR036013">
    <property type="entry name" value="Band_7/SPFH_dom_sf"/>
</dbReference>
<reference evidence="6" key="1">
    <citation type="submission" date="2021-02" db="EMBL/GenBank/DDBJ databases">
        <authorList>
            <person name="Nowell W R."/>
        </authorList>
    </citation>
    <scope>NUCLEOTIDE SEQUENCE</scope>
    <source>
        <strain evidence="6">Ploen Becks lab</strain>
    </source>
</reference>
<dbReference type="GO" id="GO:0005886">
    <property type="term" value="C:plasma membrane"/>
    <property type="evidence" value="ECO:0007669"/>
    <property type="project" value="InterPro"/>
</dbReference>
<organism evidence="6 7">
    <name type="scientific">Brachionus calyciflorus</name>
    <dbReference type="NCBI Taxonomy" id="104777"/>
    <lineage>
        <taxon>Eukaryota</taxon>
        <taxon>Metazoa</taxon>
        <taxon>Spiralia</taxon>
        <taxon>Gnathifera</taxon>
        <taxon>Rotifera</taxon>
        <taxon>Eurotatoria</taxon>
        <taxon>Monogononta</taxon>
        <taxon>Pseudotrocha</taxon>
        <taxon>Ploima</taxon>
        <taxon>Brachionidae</taxon>
        <taxon>Brachionus</taxon>
    </lineage>
</organism>
<feature type="domain" description="Band 7" evidence="5">
    <location>
        <begin position="99"/>
        <end position="257"/>
    </location>
</feature>
<protein>
    <recommendedName>
        <fullName evidence="5">Band 7 domain-containing protein</fullName>
    </recommendedName>
</protein>
<dbReference type="InterPro" id="IPR001972">
    <property type="entry name" value="Stomatin_HflK_fam"/>
</dbReference>